<comment type="caution">
    <text evidence="4">The sequence shown here is derived from an EMBL/GenBank/DDBJ whole genome shotgun (WGS) entry which is preliminary data.</text>
</comment>
<dbReference type="InterPro" id="IPR003646">
    <property type="entry name" value="SH3-like_bac-type"/>
</dbReference>
<dbReference type="Pfam" id="PF08239">
    <property type="entry name" value="SH3_3"/>
    <property type="match status" value="1"/>
</dbReference>
<evidence type="ECO:0000256" key="2">
    <source>
        <dbReference type="SAM" id="SignalP"/>
    </source>
</evidence>
<reference evidence="4 5" key="1">
    <citation type="submission" date="2020-01" db="EMBL/GenBank/DDBJ databases">
        <title>Genomes of bacteria type strains.</title>
        <authorList>
            <person name="Chen J."/>
            <person name="Zhu S."/>
            <person name="Chen J."/>
        </authorList>
    </citation>
    <scope>NUCLEOTIDE SEQUENCE [LARGE SCALE GENOMIC DNA]</scope>
    <source>
        <strain evidence="4 5">KCTC 52919</strain>
    </source>
</reference>
<dbReference type="PROSITE" id="PS51781">
    <property type="entry name" value="SH3B"/>
    <property type="match status" value="1"/>
</dbReference>
<feature type="domain" description="SH3b" evidence="3">
    <location>
        <begin position="23"/>
        <end position="87"/>
    </location>
</feature>
<feature type="chain" id="PRO_5027090372" evidence="2">
    <location>
        <begin position="24"/>
        <end position="205"/>
    </location>
</feature>
<dbReference type="Proteomes" id="UP000476332">
    <property type="component" value="Unassembled WGS sequence"/>
</dbReference>
<sequence>MKKMLIAALALAGAFTITAEAQAQSRAIAVTDVNLRAGPSTSYPAVNVVGAGQGVRVFGCLDTRSWCDVGFQGQRGWMSSNYLADAGERRYTGPRYVERIQAPVISFSVGSYWDNHYRGRSFYNQRNRFDDRGGRRVGRREDRRDFREDRRDDRRDFREERRDDRRDFRDDRRDRRGDRAERRDDRRDVRGPARAEPVVPLYRVD</sequence>
<accession>A0A6L9MEP9</accession>
<dbReference type="AlphaFoldDB" id="A0A6L9MEP9"/>
<keyword evidence="5" id="KW-1185">Reference proteome</keyword>
<proteinExistence type="predicted"/>
<dbReference type="Gene3D" id="2.30.30.40">
    <property type="entry name" value="SH3 Domains"/>
    <property type="match status" value="1"/>
</dbReference>
<evidence type="ECO:0000313" key="4">
    <source>
        <dbReference type="EMBL" id="NDV86289.1"/>
    </source>
</evidence>
<dbReference type="EMBL" id="JAAAMJ010000003">
    <property type="protein sequence ID" value="NDV86289.1"/>
    <property type="molecule type" value="Genomic_DNA"/>
</dbReference>
<feature type="region of interest" description="Disordered" evidence="1">
    <location>
        <begin position="160"/>
        <end position="205"/>
    </location>
</feature>
<name>A0A6L9MEP9_9HYPH</name>
<feature type="signal peptide" evidence="2">
    <location>
        <begin position="1"/>
        <end position="23"/>
    </location>
</feature>
<evidence type="ECO:0000259" key="3">
    <source>
        <dbReference type="PROSITE" id="PS51781"/>
    </source>
</evidence>
<dbReference type="RefSeq" id="WP_163043047.1">
    <property type="nucleotide sequence ID" value="NZ_JAAAMJ010000003.1"/>
</dbReference>
<gene>
    <name evidence="4" type="ORF">GTW51_06195</name>
</gene>
<feature type="compositionally biased region" description="Basic and acidic residues" evidence="1">
    <location>
        <begin position="160"/>
        <end position="193"/>
    </location>
</feature>
<evidence type="ECO:0000256" key="1">
    <source>
        <dbReference type="SAM" id="MobiDB-lite"/>
    </source>
</evidence>
<protein>
    <submittedName>
        <fullName evidence="4">SH3 domain-containing protein</fullName>
    </submittedName>
</protein>
<keyword evidence="2" id="KW-0732">Signal</keyword>
<dbReference type="SMART" id="SM00287">
    <property type="entry name" value="SH3b"/>
    <property type="match status" value="1"/>
</dbReference>
<evidence type="ECO:0000313" key="5">
    <source>
        <dbReference type="Proteomes" id="UP000476332"/>
    </source>
</evidence>
<organism evidence="4 5">
    <name type="scientific">Aurantimonas aggregata</name>
    <dbReference type="NCBI Taxonomy" id="2047720"/>
    <lineage>
        <taxon>Bacteria</taxon>
        <taxon>Pseudomonadati</taxon>
        <taxon>Pseudomonadota</taxon>
        <taxon>Alphaproteobacteria</taxon>
        <taxon>Hyphomicrobiales</taxon>
        <taxon>Aurantimonadaceae</taxon>
        <taxon>Aurantimonas</taxon>
    </lineage>
</organism>